<organism evidence="2 3">
    <name type="scientific">Elysia crispata</name>
    <name type="common">lettuce slug</name>
    <dbReference type="NCBI Taxonomy" id="231223"/>
    <lineage>
        <taxon>Eukaryota</taxon>
        <taxon>Metazoa</taxon>
        <taxon>Spiralia</taxon>
        <taxon>Lophotrochozoa</taxon>
        <taxon>Mollusca</taxon>
        <taxon>Gastropoda</taxon>
        <taxon>Heterobranchia</taxon>
        <taxon>Euthyneura</taxon>
        <taxon>Panpulmonata</taxon>
        <taxon>Sacoglossa</taxon>
        <taxon>Placobranchoidea</taxon>
        <taxon>Plakobranchidae</taxon>
        <taxon>Elysia</taxon>
    </lineage>
</organism>
<feature type="chain" id="PRO_5042237686" description="Secreted protein" evidence="1">
    <location>
        <begin position="29"/>
        <end position="119"/>
    </location>
</feature>
<evidence type="ECO:0000313" key="3">
    <source>
        <dbReference type="Proteomes" id="UP001283361"/>
    </source>
</evidence>
<reference evidence="2" key="1">
    <citation type="journal article" date="2023" name="G3 (Bethesda)">
        <title>A reference genome for the long-term kleptoplast-retaining sea slug Elysia crispata morphotype clarki.</title>
        <authorList>
            <person name="Eastman K.E."/>
            <person name="Pendleton A.L."/>
            <person name="Shaikh M.A."/>
            <person name="Suttiyut T."/>
            <person name="Ogas R."/>
            <person name="Tomko P."/>
            <person name="Gavelis G."/>
            <person name="Widhalm J.R."/>
            <person name="Wisecaver J.H."/>
        </authorList>
    </citation>
    <scope>NUCLEOTIDE SEQUENCE</scope>
    <source>
        <strain evidence="2">ECLA1</strain>
    </source>
</reference>
<evidence type="ECO:0008006" key="4">
    <source>
        <dbReference type="Google" id="ProtNLM"/>
    </source>
</evidence>
<comment type="caution">
    <text evidence="2">The sequence shown here is derived from an EMBL/GenBank/DDBJ whole genome shotgun (WGS) entry which is preliminary data.</text>
</comment>
<sequence>MHSRQATSHRRLFDFWFCQIFLIFSVLCSVDLKLCQPESTESHSGEGPQGMIFNGEDKLQKSISPPPIFNHSRTHILVFASLTAALSARTATVTMSLFYQPNGANEVLKRASGVFWRDH</sequence>
<name>A0AAE1E172_9GAST</name>
<keyword evidence="1" id="KW-0732">Signal</keyword>
<proteinExistence type="predicted"/>
<feature type="signal peptide" evidence="1">
    <location>
        <begin position="1"/>
        <end position="28"/>
    </location>
</feature>
<gene>
    <name evidence="2" type="ORF">RRG08_036103</name>
</gene>
<protein>
    <recommendedName>
        <fullName evidence="4">Secreted protein</fullName>
    </recommendedName>
</protein>
<accession>A0AAE1E172</accession>
<dbReference type="EMBL" id="JAWDGP010001628">
    <property type="protein sequence ID" value="KAK3789810.1"/>
    <property type="molecule type" value="Genomic_DNA"/>
</dbReference>
<keyword evidence="3" id="KW-1185">Reference proteome</keyword>
<evidence type="ECO:0000313" key="2">
    <source>
        <dbReference type="EMBL" id="KAK3789810.1"/>
    </source>
</evidence>
<evidence type="ECO:0000256" key="1">
    <source>
        <dbReference type="SAM" id="SignalP"/>
    </source>
</evidence>
<dbReference type="AlphaFoldDB" id="A0AAE1E172"/>
<dbReference type="Proteomes" id="UP001283361">
    <property type="component" value="Unassembled WGS sequence"/>
</dbReference>